<dbReference type="GeneID" id="90075208"/>
<dbReference type="InterPro" id="IPR027417">
    <property type="entry name" value="P-loop_NTPase"/>
</dbReference>
<comment type="subcellular location">
    <subcellularLocation>
        <location evidence="1">Nucleus</location>
    </subcellularLocation>
</comment>
<dbReference type="Pfam" id="PF08701">
    <property type="entry name" value="GN3L_Grn1"/>
    <property type="match status" value="1"/>
</dbReference>
<evidence type="ECO:0000259" key="9">
    <source>
        <dbReference type="PROSITE" id="PS51721"/>
    </source>
</evidence>
<dbReference type="Gene3D" id="3.40.50.300">
    <property type="entry name" value="P-loop containing nucleotide triphosphate hydrolases"/>
    <property type="match status" value="1"/>
</dbReference>
<evidence type="ECO:0000256" key="4">
    <source>
        <dbReference type="ARBA" id="ARBA00022741"/>
    </source>
</evidence>
<reference evidence="10 11" key="1">
    <citation type="journal article" date="2023" name="Elife">
        <title>Identification of key yeast species and microbe-microbe interactions impacting larval growth of Drosophila in the wild.</title>
        <authorList>
            <person name="Mure A."/>
            <person name="Sugiura Y."/>
            <person name="Maeda R."/>
            <person name="Honda K."/>
            <person name="Sakurai N."/>
            <person name="Takahashi Y."/>
            <person name="Watada M."/>
            <person name="Katoh T."/>
            <person name="Gotoh A."/>
            <person name="Gotoh Y."/>
            <person name="Taniguchi I."/>
            <person name="Nakamura K."/>
            <person name="Hayashi T."/>
            <person name="Katayama T."/>
            <person name="Uemura T."/>
            <person name="Hattori Y."/>
        </authorList>
    </citation>
    <scope>NUCLEOTIDE SEQUENCE [LARGE SCALE GENOMIC DNA]</scope>
    <source>
        <strain evidence="10 11">SC-9</strain>
    </source>
</reference>
<accession>A0AAV5QQN9</accession>
<feature type="compositionally biased region" description="Acidic residues" evidence="8">
    <location>
        <begin position="93"/>
        <end position="107"/>
    </location>
</feature>
<keyword evidence="11" id="KW-1185">Reference proteome</keyword>
<dbReference type="PANTHER" id="PTHR11089">
    <property type="entry name" value="GTP-BINDING PROTEIN-RELATED"/>
    <property type="match status" value="1"/>
</dbReference>
<dbReference type="RefSeq" id="XP_064854229.1">
    <property type="nucleotide sequence ID" value="XM_064998157.1"/>
</dbReference>
<protein>
    <submittedName>
        <fullName evidence="10">RNA-binding GTPase</fullName>
    </submittedName>
</protein>
<dbReference type="Pfam" id="PF01926">
    <property type="entry name" value="MMR_HSR1"/>
    <property type="match status" value="1"/>
</dbReference>
<dbReference type="InterPro" id="IPR050755">
    <property type="entry name" value="TRAFAC_YlqF/YawG_RiboMat"/>
</dbReference>
<name>A0AAV5QQN9_9ASCO</name>
<keyword evidence="4" id="KW-0547">Nucleotide-binding</keyword>
<dbReference type="GO" id="GO:0005730">
    <property type="term" value="C:nucleolus"/>
    <property type="evidence" value="ECO:0007669"/>
    <property type="project" value="UniProtKB-ARBA"/>
</dbReference>
<feature type="domain" description="CP-type G" evidence="9">
    <location>
        <begin position="186"/>
        <end position="366"/>
    </location>
</feature>
<evidence type="ECO:0000256" key="7">
    <source>
        <dbReference type="ARBA" id="ARBA00023242"/>
    </source>
</evidence>
<evidence type="ECO:0000313" key="11">
    <source>
        <dbReference type="Proteomes" id="UP001360560"/>
    </source>
</evidence>
<organism evidence="10 11">
    <name type="scientific">Saccharomycopsis crataegensis</name>
    <dbReference type="NCBI Taxonomy" id="43959"/>
    <lineage>
        <taxon>Eukaryota</taxon>
        <taxon>Fungi</taxon>
        <taxon>Dikarya</taxon>
        <taxon>Ascomycota</taxon>
        <taxon>Saccharomycotina</taxon>
        <taxon>Saccharomycetes</taxon>
        <taxon>Saccharomycopsidaceae</taxon>
        <taxon>Saccharomycopsis</taxon>
    </lineage>
</organism>
<gene>
    <name evidence="10" type="ORF">DASC09_045580</name>
</gene>
<feature type="region of interest" description="Disordered" evidence="8">
    <location>
        <begin position="1"/>
        <end position="56"/>
    </location>
</feature>
<dbReference type="PANTHER" id="PTHR11089:SF30">
    <property type="entry name" value="GUANINE NUCLEOTIDE-BINDING PROTEIN-LIKE 3 HOMOLOG"/>
    <property type="match status" value="1"/>
</dbReference>
<evidence type="ECO:0000256" key="1">
    <source>
        <dbReference type="ARBA" id="ARBA00004123"/>
    </source>
</evidence>
<dbReference type="CDD" id="cd04178">
    <property type="entry name" value="Nucleostemin_like"/>
    <property type="match status" value="1"/>
</dbReference>
<keyword evidence="3" id="KW-0690">Ribosome biogenesis</keyword>
<dbReference type="AlphaFoldDB" id="A0AAV5QQN9"/>
<comment type="caution">
    <text evidence="10">The sequence shown here is derived from an EMBL/GenBank/DDBJ whole genome shotgun (WGS) entry which is preliminary data.</text>
</comment>
<dbReference type="GO" id="GO:0005525">
    <property type="term" value="F:GTP binding"/>
    <property type="evidence" value="ECO:0007669"/>
    <property type="project" value="UniProtKB-KW"/>
</dbReference>
<feature type="compositionally biased region" description="Basic residues" evidence="8">
    <location>
        <begin position="21"/>
        <end position="30"/>
    </location>
</feature>
<dbReference type="InterPro" id="IPR023179">
    <property type="entry name" value="GTP-bd_ortho_bundle_sf"/>
</dbReference>
<evidence type="ECO:0000256" key="5">
    <source>
        <dbReference type="ARBA" id="ARBA00022927"/>
    </source>
</evidence>
<dbReference type="SUPFAM" id="SSF52540">
    <property type="entry name" value="P-loop containing nucleoside triphosphate hydrolases"/>
    <property type="match status" value="1"/>
</dbReference>
<keyword evidence="6" id="KW-0342">GTP-binding</keyword>
<evidence type="ECO:0000256" key="2">
    <source>
        <dbReference type="ARBA" id="ARBA00022448"/>
    </source>
</evidence>
<dbReference type="InterPro" id="IPR006073">
    <property type="entry name" value="GTP-bd"/>
</dbReference>
<feature type="compositionally biased region" description="Basic residues" evidence="8">
    <location>
        <begin position="1"/>
        <end position="13"/>
    </location>
</feature>
<dbReference type="GO" id="GO:0030684">
    <property type="term" value="C:preribosome"/>
    <property type="evidence" value="ECO:0007669"/>
    <property type="project" value="UniProtKB-ARBA"/>
</dbReference>
<dbReference type="InterPro" id="IPR030378">
    <property type="entry name" value="G_CP_dom"/>
</dbReference>
<keyword evidence="2" id="KW-0813">Transport</keyword>
<dbReference type="EMBL" id="BTFZ01000011">
    <property type="protein sequence ID" value="GMM37233.1"/>
    <property type="molecule type" value="Genomic_DNA"/>
</dbReference>
<feature type="compositionally biased region" description="Basic and acidic residues" evidence="8">
    <location>
        <begin position="72"/>
        <end position="88"/>
    </location>
</feature>
<feature type="region of interest" description="Disordered" evidence="8">
    <location>
        <begin position="72"/>
        <end position="108"/>
    </location>
</feature>
<dbReference type="FunFam" id="1.10.1580.10:FF:000006">
    <property type="entry name" value="Nuclear GTP-binding protein NUG1"/>
    <property type="match status" value="1"/>
</dbReference>
<dbReference type="PROSITE" id="PS51721">
    <property type="entry name" value="G_CP"/>
    <property type="match status" value="1"/>
</dbReference>
<evidence type="ECO:0000256" key="8">
    <source>
        <dbReference type="SAM" id="MobiDB-lite"/>
    </source>
</evidence>
<dbReference type="GO" id="GO:0042273">
    <property type="term" value="P:ribosomal large subunit biogenesis"/>
    <property type="evidence" value="ECO:0007669"/>
    <property type="project" value="UniProtKB-ARBA"/>
</dbReference>
<evidence type="ECO:0000256" key="6">
    <source>
        <dbReference type="ARBA" id="ARBA00023134"/>
    </source>
</evidence>
<dbReference type="GO" id="GO:0015031">
    <property type="term" value="P:protein transport"/>
    <property type="evidence" value="ECO:0007669"/>
    <property type="project" value="UniProtKB-KW"/>
</dbReference>
<dbReference type="InterPro" id="IPR014813">
    <property type="entry name" value="Gnl3_N_dom"/>
</dbReference>
<dbReference type="GO" id="GO:0006364">
    <property type="term" value="P:rRNA processing"/>
    <property type="evidence" value="ECO:0007669"/>
    <property type="project" value="UniProtKB-ARBA"/>
</dbReference>
<evidence type="ECO:0000313" key="10">
    <source>
        <dbReference type="EMBL" id="GMM37233.1"/>
    </source>
</evidence>
<proteinExistence type="predicted"/>
<sequence>MRVRKPTSKRTSTRMREGIKKKSAAHRRKEAKLAKKNPQWKSRKPKDPGIPSTFPYKEEILQEIEAKRLAQVEEKERRKAEKAAERQQADNNNDNDDQMEIDDDEEQQQGNGLVALVESAQQAAREFDGEVAANDQGMDEDDEEGVEYVDLDLEELVGGDDNELEDDDEFEFYKNNDDSEKSLKAFNRFFKAVVDVSDVVLYVLDARDPEGTRSKKVEEAVLQSKDKKLILLLNKVDLVPTEVMEKWMDYYKRRFPIIPFKGSSSAATAVAHSFNKNLSQSVTATALLTSLKGYANKSDLKRSIVVGVVGFPNVGKSSIINALTSKHGGSSKACPTGNAPGVTTTLREVKVDNKLKIVDSPGIVFPPPVSENKKKHAGSLKKLKMQQEAKLALLNALPNKLLKDPTMAIQLLIRRVKRNEATYETFKAYYEMPPLPEHDIEELTKQVLIHIARVRGRLGKGGVPNFHSAAMSILNDWKDGRFVGWTEPPEKPLETQMSANTIKVNGKVDQVTVVQQWSKEFDLDGLFASVGMTE</sequence>
<dbReference type="Gene3D" id="1.10.1580.10">
    <property type="match status" value="1"/>
</dbReference>
<keyword evidence="5" id="KW-0653">Protein transport</keyword>
<dbReference type="PRINTS" id="PR00326">
    <property type="entry name" value="GTP1OBG"/>
</dbReference>
<evidence type="ECO:0000256" key="3">
    <source>
        <dbReference type="ARBA" id="ARBA00022517"/>
    </source>
</evidence>
<dbReference type="Proteomes" id="UP001360560">
    <property type="component" value="Unassembled WGS sequence"/>
</dbReference>
<keyword evidence="7" id="KW-0539">Nucleus</keyword>